<accession>A0A9Q0JD55</accession>
<comment type="caution">
    <text evidence="2">The sequence shown here is derived from an EMBL/GenBank/DDBJ whole genome shotgun (WGS) entry which is preliminary data.</text>
</comment>
<proteinExistence type="predicted"/>
<gene>
    <name evidence="2" type="ORF">Tsubulata_043338</name>
</gene>
<sequence length="93" mass="10487">MGSRREAQDGSTGAHEEHMAQRSLGCILEAQERGENLAYTAGVTDHPGAKHAGCHEIREDVEDGEWLDVRHRDLTERMKDEKNQNEMKNTGEE</sequence>
<organism evidence="2 3">
    <name type="scientific">Turnera subulata</name>
    <dbReference type="NCBI Taxonomy" id="218843"/>
    <lineage>
        <taxon>Eukaryota</taxon>
        <taxon>Viridiplantae</taxon>
        <taxon>Streptophyta</taxon>
        <taxon>Embryophyta</taxon>
        <taxon>Tracheophyta</taxon>
        <taxon>Spermatophyta</taxon>
        <taxon>Magnoliopsida</taxon>
        <taxon>eudicotyledons</taxon>
        <taxon>Gunneridae</taxon>
        <taxon>Pentapetalae</taxon>
        <taxon>rosids</taxon>
        <taxon>fabids</taxon>
        <taxon>Malpighiales</taxon>
        <taxon>Passifloraceae</taxon>
        <taxon>Turnera</taxon>
    </lineage>
</organism>
<protein>
    <submittedName>
        <fullName evidence="2">Uncharacterized protein</fullName>
    </submittedName>
</protein>
<dbReference type="EMBL" id="JAKUCV010003603">
    <property type="protein sequence ID" value="KAJ4838276.1"/>
    <property type="molecule type" value="Genomic_DNA"/>
</dbReference>
<reference evidence="2" key="2">
    <citation type="journal article" date="2023" name="Plants (Basel)">
        <title>Annotation of the Turnera subulata (Passifloraceae) Draft Genome Reveals the S-Locus Evolved after the Divergence of Turneroideae from Passifloroideae in a Stepwise Manner.</title>
        <authorList>
            <person name="Henning P.M."/>
            <person name="Roalson E.H."/>
            <person name="Mir W."/>
            <person name="McCubbin A.G."/>
            <person name="Shore J.S."/>
        </authorList>
    </citation>
    <scope>NUCLEOTIDE SEQUENCE</scope>
    <source>
        <strain evidence="2">F60SS</strain>
    </source>
</reference>
<keyword evidence="3" id="KW-1185">Reference proteome</keyword>
<dbReference type="AlphaFoldDB" id="A0A9Q0JD55"/>
<feature type="region of interest" description="Disordered" evidence="1">
    <location>
        <begin position="1"/>
        <end position="23"/>
    </location>
</feature>
<evidence type="ECO:0000256" key="1">
    <source>
        <dbReference type="SAM" id="MobiDB-lite"/>
    </source>
</evidence>
<dbReference type="Proteomes" id="UP001141552">
    <property type="component" value="Unassembled WGS sequence"/>
</dbReference>
<feature type="compositionally biased region" description="Basic and acidic residues" evidence="1">
    <location>
        <begin position="1"/>
        <end position="20"/>
    </location>
</feature>
<evidence type="ECO:0000313" key="2">
    <source>
        <dbReference type="EMBL" id="KAJ4838276.1"/>
    </source>
</evidence>
<reference evidence="2" key="1">
    <citation type="submission" date="2022-02" db="EMBL/GenBank/DDBJ databases">
        <authorList>
            <person name="Henning P.M."/>
            <person name="McCubbin A.G."/>
            <person name="Shore J.S."/>
        </authorList>
    </citation>
    <scope>NUCLEOTIDE SEQUENCE</scope>
    <source>
        <strain evidence="2">F60SS</strain>
        <tissue evidence="2">Leaves</tissue>
    </source>
</reference>
<evidence type="ECO:0000313" key="3">
    <source>
        <dbReference type="Proteomes" id="UP001141552"/>
    </source>
</evidence>
<name>A0A9Q0JD55_9ROSI</name>